<name>A0AC60P7D6_IXOPE</name>
<accession>A0AC60P7D6</accession>
<sequence length="278" mass="30906">AVRTIQPKPCMNKASGQEGTCMFAWDCFSAGGTHLTYCTDSFYTGSCCKLPPGVVVHQHEMPSDPTNSIDSIADDSDEDYNKKTKKPSLPTAKPTVPMRKTTPQAIHLTKPIVSPQETSQSTPSFGGLSTFTPGLITWRPHETTLATESKAPLISLRQFKRNTFLHKCGAALLNEYWAISAAHCVHNVSPNDIMLRLGEYDLKSEREQLPHVERRIQIVATHPRFDASTFEYDLALLRFYEAIPFKDNVLPVCVPDTNDSYVGRNAVVTGWGRLYEGT</sequence>
<feature type="non-terminal residue" evidence="1">
    <location>
        <position position="1"/>
    </location>
</feature>
<organism evidence="1 2">
    <name type="scientific">Ixodes persulcatus</name>
    <name type="common">Taiga tick</name>
    <dbReference type="NCBI Taxonomy" id="34615"/>
    <lineage>
        <taxon>Eukaryota</taxon>
        <taxon>Metazoa</taxon>
        <taxon>Ecdysozoa</taxon>
        <taxon>Arthropoda</taxon>
        <taxon>Chelicerata</taxon>
        <taxon>Arachnida</taxon>
        <taxon>Acari</taxon>
        <taxon>Parasitiformes</taxon>
        <taxon>Ixodida</taxon>
        <taxon>Ixodoidea</taxon>
        <taxon>Ixodidae</taxon>
        <taxon>Ixodinae</taxon>
        <taxon>Ixodes</taxon>
    </lineage>
</organism>
<proteinExistence type="predicted"/>
<comment type="caution">
    <text evidence="1">The sequence shown here is derived from an EMBL/GenBank/DDBJ whole genome shotgun (WGS) entry which is preliminary data.</text>
</comment>
<evidence type="ECO:0000313" key="1">
    <source>
        <dbReference type="EMBL" id="KAG0415024.1"/>
    </source>
</evidence>
<gene>
    <name evidence="1" type="ORF">HPB47_007829</name>
</gene>
<reference evidence="1 2" key="1">
    <citation type="journal article" date="2020" name="Cell">
        <title>Large-Scale Comparative Analyses of Tick Genomes Elucidate Their Genetic Diversity and Vector Capacities.</title>
        <authorList>
            <consortium name="Tick Genome and Microbiome Consortium (TIGMIC)"/>
            <person name="Jia N."/>
            <person name="Wang J."/>
            <person name="Shi W."/>
            <person name="Du L."/>
            <person name="Sun Y."/>
            <person name="Zhan W."/>
            <person name="Jiang J.F."/>
            <person name="Wang Q."/>
            <person name="Zhang B."/>
            <person name="Ji P."/>
            <person name="Bell-Sakyi L."/>
            <person name="Cui X.M."/>
            <person name="Yuan T.T."/>
            <person name="Jiang B.G."/>
            <person name="Yang W.F."/>
            <person name="Lam T.T."/>
            <person name="Chang Q.C."/>
            <person name="Ding S.J."/>
            <person name="Wang X.J."/>
            <person name="Zhu J.G."/>
            <person name="Ruan X.D."/>
            <person name="Zhao L."/>
            <person name="Wei J.T."/>
            <person name="Ye R.Z."/>
            <person name="Que T.C."/>
            <person name="Du C.H."/>
            <person name="Zhou Y.H."/>
            <person name="Cheng J.X."/>
            <person name="Dai P.F."/>
            <person name="Guo W.B."/>
            <person name="Han X.H."/>
            <person name="Huang E.J."/>
            <person name="Li L.F."/>
            <person name="Wei W."/>
            <person name="Gao Y.C."/>
            <person name="Liu J.Z."/>
            <person name="Shao H.Z."/>
            <person name="Wang X."/>
            <person name="Wang C.C."/>
            <person name="Yang T.C."/>
            <person name="Huo Q.B."/>
            <person name="Li W."/>
            <person name="Chen H.Y."/>
            <person name="Chen S.E."/>
            <person name="Zhou L.G."/>
            <person name="Ni X.B."/>
            <person name="Tian J.H."/>
            <person name="Sheng Y."/>
            <person name="Liu T."/>
            <person name="Pan Y.S."/>
            <person name="Xia L.Y."/>
            <person name="Li J."/>
            <person name="Zhao F."/>
            <person name="Cao W.C."/>
        </authorList>
    </citation>
    <scope>NUCLEOTIDE SEQUENCE [LARGE SCALE GENOMIC DNA]</scope>
    <source>
        <strain evidence="1">Iper-2018</strain>
    </source>
</reference>
<protein>
    <submittedName>
        <fullName evidence="1">Uncharacterized protein</fullName>
    </submittedName>
</protein>
<keyword evidence="2" id="KW-1185">Reference proteome</keyword>
<evidence type="ECO:0000313" key="2">
    <source>
        <dbReference type="Proteomes" id="UP000805193"/>
    </source>
</evidence>
<dbReference type="Proteomes" id="UP000805193">
    <property type="component" value="Unassembled WGS sequence"/>
</dbReference>
<dbReference type="EMBL" id="JABSTQ010011121">
    <property type="protein sequence ID" value="KAG0415024.1"/>
    <property type="molecule type" value="Genomic_DNA"/>
</dbReference>